<keyword evidence="5 11" id="KW-0862">Zinc</keyword>
<dbReference type="CDD" id="cd18892">
    <property type="entry name" value="TET"/>
    <property type="match status" value="1"/>
</dbReference>
<feature type="compositionally biased region" description="Polar residues" evidence="12">
    <location>
        <begin position="1644"/>
        <end position="1655"/>
    </location>
</feature>
<feature type="compositionally biased region" description="Polar residues" evidence="12">
    <location>
        <begin position="1797"/>
        <end position="1808"/>
    </location>
</feature>
<dbReference type="GO" id="GO:0040029">
    <property type="term" value="P:epigenetic regulation of gene expression"/>
    <property type="evidence" value="ECO:0007669"/>
    <property type="project" value="InterPro"/>
</dbReference>
<proteinExistence type="inferred from homology"/>
<feature type="compositionally biased region" description="Low complexity" evidence="12">
    <location>
        <begin position="1026"/>
        <end position="1035"/>
    </location>
</feature>
<keyword evidence="15" id="KW-1185">Reference proteome</keyword>
<dbReference type="GO" id="GO:0070579">
    <property type="term" value="F:DNA 5-methylcytosine dioxygenase activity"/>
    <property type="evidence" value="ECO:0007669"/>
    <property type="project" value="UniProtKB-UniRule"/>
</dbReference>
<comment type="subcellular location">
    <subcellularLocation>
        <location evidence="1">Chromosome</location>
    </subcellularLocation>
</comment>
<dbReference type="GO" id="GO:0141166">
    <property type="term" value="P:chromosomal 5-methylcytosine DNA demethylation pathway"/>
    <property type="evidence" value="ECO:0007669"/>
    <property type="project" value="UniProtKB-UniRule"/>
</dbReference>
<feature type="compositionally biased region" description="Basic residues" evidence="12">
    <location>
        <begin position="1609"/>
        <end position="1627"/>
    </location>
</feature>
<dbReference type="Proteomes" id="UP000596742">
    <property type="component" value="Unassembled WGS sequence"/>
</dbReference>
<dbReference type="SMART" id="SM01333">
    <property type="entry name" value="Tet_JBP"/>
    <property type="match status" value="1"/>
</dbReference>
<feature type="domain" description="Methylcytosine dioxygenase TET1-3 oxygenase" evidence="13">
    <location>
        <begin position="1440"/>
        <end position="2071"/>
    </location>
</feature>
<feature type="region of interest" description="Disordered" evidence="12">
    <location>
        <begin position="437"/>
        <end position="473"/>
    </location>
</feature>
<comment type="cofactor">
    <cofactor evidence="11">
        <name>Fe(2+)</name>
        <dbReference type="ChEBI" id="CHEBI:29033"/>
    </cofactor>
    <text evidence="11">Binds 1 Fe(2+) ion per subunit.</text>
</comment>
<keyword evidence="4 11" id="KW-0479">Metal-binding</keyword>
<feature type="compositionally biased region" description="Polar residues" evidence="12">
    <location>
        <begin position="1745"/>
        <end position="1771"/>
    </location>
</feature>
<dbReference type="GO" id="GO:0005634">
    <property type="term" value="C:nucleus"/>
    <property type="evidence" value="ECO:0007669"/>
    <property type="project" value="UniProtKB-UniRule"/>
</dbReference>
<feature type="compositionally biased region" description="Polar residues" evidence="12">
    <location>
        <begin position="1863"/>
        <end position="1892"/>
    </location>
</feature>
<evidence type="ECO:0000256" key="6">
    <source>
        <dbReference type="ARBA" id="ARBA00022964"/>
    </source>
</evidence>
<evidence type="ECO:0000313" key="14">
    <source>
        <dbReference type="EMBL" id="VDI08155.1"/>
    </source>
</evidence>
<evidence type="ECO:0000259" key="13">
    <source>
        <dbReference type="SMART" id="SM01333"/>
    </source>
</evidence>
<comment type="function">
    <text evidence="11">Dioxygenase that catalyzes the conversion of the modified genomic base 5-methylcytosine (5mC) into 5-hydroxymethylcytosine (5hmC) and plays a key role in epigenetic chromatin reprogramming during embryonic development.</text>
</comment>
<evidence type="ECO:0000256" key="12">
    <source>
        <dbReference type="SAM" id="MobiDB-lite"/>
    </source>
</evidence>
<evidence type="ECO:0000256" key="3">
    <source>
        <dbReference type="ARBA" id="ARBA00022454"/>
    </source>
</evidence>
<protein>
    <recommendedName>
        <fullName evidence="11">Methylcytosine dioxygenase TET</fullName>
        <ecNumber evidence="11">1.14.11.80</ecNumber>
    </recommendedName>
</protein>
<dbReference type="OrthoDB" id="8854879at2759"/>
<evidence type="ECO:0000313" key="15">
    <source>
        <dbReference type="Proteomes" id="UP000596742"/>
    </source>
</evidence>
<comment type="caution">
    <text evidence="14">The sequence shown here is derived from an EMBL/GenBank/DDBJ whole genome shotgun (WGS) entry which is preliminary data.</text>
</comment>
<dbReference type="EMBL" id="UYJE01002150">
    <property type="protein sequence ID" value="VDI08155.1"/>
    <property type="molecule type" value="Genomic_DNA"/>
</dbReference>
<feature type="region of interest" description="Disordered" evidence="12">
    <location>
        <begin position="1602"/>
        <end position="1688"/>
    </location>
</feature>
<evidence type="ECO:0000256" key="8">
    <source>
        <dbReference type="ARBA" id="ARBA00023004"/>
    </source>
</evidence>
<comment type="catalytic activity">
    <reaction evidence="11">
        <text>a 5-methyl-2'-deoxycytidine in DNA + 2-oxoglutarate + O2 = a 5-hydroxymethyl-2'-deoxycytidine in DNA + succinate + CO2</text>
        <dbReference type="Rhea" id="RHEA:52636"/>
        <dbReference type="Rhea" id="RHEA-COMP:11370"/>
        <dbReference type="Rhea" id="RHEA-COMP:13315"/>
        <dbReference type="ChEBI" id="CHEBI:15379"/>
        <dbReference type="ChEBI" id="CHEBI:16526"/>
        <dbReference type="ChEBI" id="CHEBI:16810"/>
        <dbReference type="ChEBI" id="CHEBI:30031"/>
        <dbReference type="ChEBI" id="CHEBI:85454"/>
        <dbReference type="ChEBI" id="CHEBI:136731"/>
        <dbReference type="EC" id="1.14.11.80"/>
    </reaction>
</comment>
<comment type="catalytic activity">
    <reaction evidence="10 11">
        <text>a 5-hydroxymethyl-2'-deoxycytidine in DNA + 2-oxoglutarate + O2 = a 5-formyl-2'-deoxycytidine in DNA + succinate + CO2 + H2O</text>
        <dbReference type="Rhea" id="RHEA:53828"/>
        <dbReference type="Rhea" id="RHEA-COMP:13315"/>
        <dbReference type="Rhea" id="RHEA-COMP:13656"/>
        <dbReference type="ChEBI" id="CHEBI:15377"/>
        <dbReference type="ChEBI" id="CHEBI:15379"/>
        <dbReference type="ChEBI" id="CHEBI:16526"/>
        <dbReference type="ChEBI" id="CHEBI:16810"/>
        <dbReference type="ChEBI" id="CHEBI:30031"/>
        <dbReference type="ChEBI" id="CHEBI:136731"/>
        <dbReference type="ChEBI" id="CHEBI:137731"/>
        <dbReference type="EC" id="1.14.11.80"/>
    </reaction>
</comment>
<evidence type="ECO:0000256" key="11">
    <source>
        <dbReference type="RuleBase" id="RU367064"/>
    </source>
</evidence>
<dbReference type="PANTHER" id="PTHR23358:SF6">
    <property type="entry name" value="METHYLCYTOSINE DIOXYGENASE TET"/>
    <property type="match status" value="1"/>
</dbReference>
<feature type="region of interest" description="Disordered" evidence="12">
    <location>
        <begin position="1785"/>
        <end position="1808"/>
    </location>
</feature>
<comment type="catalytic activity">
    <reaction evidence="9 11">
        <text>a 5-formyl-2'-deoxycytidine in DNA + 2-oxoglutarate + O2 = a 5-carboxyl-2'-deoxycytidine in DNA + succinate + CO2 + H(+)</text>
        <dbReference type="Rhea" id="RHEA:53832"/>
        <dbReference type="Rhea" id="RHEA-COMP:13656"/>
        <dbReference type="Rhea" id="RHEA-COMP:13657"/>
        <dbReference type="ChEBI" id="CHEBI:15378"/>
        <dbReference type="ChEBI" id="CHEBI:15379"/>
        <dbReference type="ChEBI" id="CHEBI:16526"/>
        <dbReference type="ChEBI" id="CHEBI:16810"/>
        <dbReference type="ChEBI" id="CHEBI:30031"/>
        <dbReference type="ChEBI" id="CHEBI:137731"/>
        <dbReference type="ChEBI" id="CHEBI:137732"/>
        <dbReference type="EC" id="1.14.11.80"/>
    </reaction>
</comment>
<evidence type="ECO:0000256" key="4">
    <source>
        <dbReference type="ARBA" id="ARBA00022723"/>
    </source>
</evidence>
<sequence>MKCMCLITFTSQSSAKWIDNHVTVCVICILLGESSHLTKERCLGIDLQKSVRRSCVMNSFNFGSEWSGKESQLEQTNSSNLPLSQKSDSVKSKLRQLAEFRSRSKEFGSNDSLHLTPLNRSLSDPWLVKGDFKEMDSGLDLTKGVSGSTSNLTKEKSKHRTLPVMSNGLSSAGLPMMSNGLAYAGLPAMSNGLSYAGLPMMSNGLASVGLPVMPNGLPSVGLPVMPNGLSAAGSESHINTLWQQQLELMHKSVNAYQKMGGYGGNSALFQNPYLPYSGYGLYDHPDTGKESSKKQGKNAHAKESLKSPQHLLGQKSASNTQQSLNNSQDTIENSQNQLPKNEAQPPHHETTVHWKPSIDNINTAQNHYSHPLHRNQELMFSPNQDSGKRQQQRKWEPMLSPYLDSGKGQQIKKQEHILSPNQNFHNGQQLKKQEPMLSPYQDFGNGQRIKKQEPMLPPNQDSGKGQQQRHQEPMLSPYQDFQKGQQQKYQEPLLSPNQNFSKGQQQRHQEPMLSPYQDLHRGQQQNYQEPLLSPNQNISNGQQLPLDFSQSNLNQSPVDFSKQKQKPSVHYPMDYNTDQYHPSNIKRTGNFGGVKLNGNEAVPSNVNYQTHLEINTTSHETFHNSDKLPTNPQSLFLMDSPPFPNKEVKKKQKLNLQSELKSPSQENRTPQKQGEMPNGHYPYLPNPLLPNYYSDPHMMKALMAHQKMYAENAIGGQPGQKLKRKSSSKDVNSKKVKRIKKSGEKLSKKEDQIINMDKNVCDGQTKSKSKILSMDIKKSLQANSMALNNIQSRVQEILNSAAKEMKQGKKSGIDPLTTDVSMDADFLNAHEQLLNPGNDNSNSGKDNSHSTVNNDNFSFAENPCCNNCEKLGQRYSPLCEEKSKRNSVSDLPELISDNKNISLDFSAKAPVVSKVTDNSMSDKYSDSGSKNASSLYEFDDDYSDMKTDAISSSAIIEKNAIPNNYMISSSANIDKNAIPSINTFQPMSQSSAVLPTFSSLFKSSSFPNFQNKEKETSVTTHETYKSNSNSALSENSSSMVKDFPIIPNKISPENKSNGLENIPVLTEGKNNFSNNFMNNYTMGNFSNFLPYSTNSNFGTKHESSVVSTSSVYSVSSTNTSANYLDYPITPVINSDSNLKVSEKTADEIFKVPDSARSSVSAISRLEKNLSSSFPDRSFENDEMDEKLEDLSLLLDFENSDDEKENLFKNSIPKSVGSEGDHLLDMKPGESIPESGLDQLAWVADQVQKIKTKITGAADEEDDDDITTRLQNNTKIEMPQCGCRGPGYTPTEEVEGPYYTHLGAARSVQAIRELLEKRTGMTGKAIRIEKIRYTGKEGKSSQGCPIAKWIIRRSNEEEKYLCVIKQRPGHFCDTAWIIVVLVAWEGIENNTAADMYDYLRSTLAAHGFETERRCGTNERKTCACQGINLGKRGASFSFGCSWSMYFNGCKFARSQTARKFKLKEVTKEEELESSLQKLATDVAPLYKQIAPDAYQNQVAFEDKAMDCRLGFQEGRPFSGVTSCIDFCAHAHKDLHNMNNGSTVVVTLTKHRGLDKAEDEQLHVLPLYVMDMSDENGSADAQYEKVKTGALEILNYYQMEARIRNTPLTPSRKKKKEGKKGSPGRKKGSVNKNNSSPATPKRKVVESTQDSNISSDLYYNGEKHGSNSGTPQKTSPPKTKKTSKSLSSKTSYEELMNNASQPGFADTYDSFWNYFYSYGSFPPADFMASMNMKAQSLIKKSEDLNQTSENRQPSLDLNGISPQIQSPYLNSHNQENHHDIKNIQTSSISKSQEKAADNTFHNPSHQFQLPQCNSFENKNYQDEQSVKNQINAHGLSGSIANGDTEKMCTNFTGIVNEIQNASGYKNGASEQNTSDVDGQHSTLPVDLSNKQQPFINPYSGKDNSFQNSDSSSRNYELKQNAAFESPLHLLSEAVSMRTNEFSNNFSLQDLPQNSQPYHLVDSSMNNNVQNGQRTGLNDYTKNCISESVQNPFNPMQTNSVNVDADIDQNILKCEIEYNENAFRDQNVGGVAIALGHGSVLFEVAKHELHATTGLKQPNRHSPTRISLVFYQHKNMNYKHHGMFMYQKKCERVRQKRLKDLMNGTGEKIPDSVLEKVMKGPGKKKKSKKEEEEKFDIMKTSAAQYKYMWDTTTARSETMTTESMVTHWVKPQPMVTGPYQRWI</sequence>
<dbReference type="GO" id="GO:0045944">
    <property type="term" value="P:positive regulation of transcription by RNA polymerase II"/>
    <property type="evidence" value="ECO:0007669"/>
    <property type="project" value="TreeGrafter"/>
</dbReference>
<feature type="compositionally biased region" description="Polar residues" evidence="12">
    <location>
        <begin position="459"/>
        <end position="468"/>
    </location>
</feature>
<feature type="region of interest" description="Disordered" evidence="12">
    <location>
        <begin position="1863"/>
        <end position="1910"/>
    </location>
</feature>
<keyword evidence="7 11" id="KW-0560">Oxidoreductase</keyword>
<comment type="similarity">
    <text evidence="2 11">Belongs to the TET family.</text>
</comment>
<gene>
    <name evidence="14" type="ORF">MGAL_10B062978</name>
</gene>
<dbReference type="GO" id="GO:0005694">
    <property type="term" value="C:chromosome"/>
    <property type="evidence" value="ECO:0007669"/>
    <property type="project" value="UniProtKB-SubCell"/>
</dbReference>
<evidence type="ECO:0000256" key="1">
    <source>
        <dbReference type="ARBA" id="ARBA00004286"/>
    </source>
</evidence>
<feature type="region of interest" description="Disordered" evidence="12">
    <location>
        <begin position="1016"/>
        <end position="1035"/>
    </location>
</feature>
<feature type="region of interest" description="Disordered" evidence="12">
    <location>
        <begin position="619"/>
        <end position="683"/>
    </location>
</feature>
<dbReference type="InterPro" id="IPR046942">
    <property type="entry name" value="TET_oxygenase"/>
</dbReference>
<feature type="compositionally biased region" description="Basic and acidic residues" evidence="12">
    <location>
        <begin position="284"/>
        <end position="293"/>
    </location>
</feature>
<evidence type="ECO:0000256" key="9">
    <source>
        <dbReference type="ARBA" id="ARBA00047840"/>
    </source>
</evidence>
<reference evidence="14" key="1">
    <citation type="submission" date="2018-11" db="EMBL/GenBank/DDBJ databases">
        <authorList>
            <person name="Alioto T."/>
            <person name="Alioto T."/>
        </authorList>
    </citation>
    <scope>NUCLEOTIDE SEQUENCE</scope>
</reference>
<keyword evidence="6 11" id="KW-0223">Dioxygenase</keyword>
<name>A0A8B6CPK7_MYTGA</name>
<feature type="region of interest" description="Disordered" evidence="12">
    <location>
        <begin position="715"/>
        <end position="744"/>
    </location>
</feature>
<dbReference type="InterPro" id="IPR040175">
    <property type="entry name" value="TET1/2/3"/>
</dbReference>
<evidence type="ECO:0000256" key="7">
    <source>
        <dbReference type="ARBA" id="ARBA00023002"/>
    </source>
</evidence>
<feature type="compositionally biased region" description="Polar residues" evidence="12">
    <location>
        <begin position="1899"/>
        <end position="1910"/>
    </location>
</feature>
<feature type="region of interest" description="Disordered" evidence="12">
    <location>
        <begin position="1745"/>
        <end position="1772"/>
    </location>
</feature>
<dbReference type="Pfam" id="PF12851">
    <property type="entry name" value="Tet_JBP"/>
    <property type="match status" value="1"/>
</dbReference>
<dbReference type="PANTHER" id="PTHR23358">
    <property type="entry name" value="METHYLCYTOSINE DIOXYGENASE TET"/>
    <property type="match status" value="1"/>
</dbReference>
<keyword evidence="3" id="KW-0158">Chromosome</keyword>
<dbReference type="EC" id="1.14.11.80" evidence="11"/>
<feature type="compositionally biased region" description="Polar residues" evidence="12">
    <location>
        <begin position="531"/>
        <end position="558"/>
    </location>
</feature>
<evidence type="ECO:0000256" key="2">
    <source>
        <dbReference type="ARBA" id="ARBA00007502"/>
    </source>
</evidence>
<feature type="compositionally biased region" description="Polar residues" evidence="12">
    <location>
        <begin position="315"/>
        <end position="339"/>
    </location>
</feature>
<organism evidence="14 15">
    <name type="scientific">Mytilus galloprovincialis</name>
    <name type="common">Mediterranean mussel</name>
    <dbReference type="NCBI Taxonomy" id="29158"/>
    <lineage>
        <taxon>Eukaryota</taxon>
        <taxon>Metazoa</taxon>
        <taxon>Spiralia</taxon>
        <taxon>Lophotrochozoa</taxon>
        <taxon>Mollusca</taxon>
        <taxon>Bivalvia</taxon>
        <taxon>Autobranchia</taxon>
        <taxon>Pteriomorphia</taxon>
        <taxon>Mytilida</taxon>
        <taxon>Mytiloidea</taxon>
        <taxon>Mytilidae</taxon>
        <taxon>Mytilinae</taxon>
        <taxon>Mytilus</taxon>
    </lineage>
</organism>
<feature type="region of interest" description="Disordered" evidence="12">
    <location>
        <begin position="832"/>
        <end position="853"/>
    </location>
</feature>
<dbReference type="GO" id="GO:0008270">
    <property type="term" value="F:zinc ion binding"/>
    <property type="evidence" value="ECO:0007669"/>
    <property type="project" value="UniProtKB-UniRule"/>
</dbReference>
<feature type="compositionally biased region" description="Polar residues" evidence="12">
    <location>
        <begin position="654"/>
        <end position="672"/>
    </location>
</feature>
<dbReference type="InterPro" id="IPR024779">
    <property type="entry name" value="2OGFeDO_JBP1/TET_oxygenase_dom"/>
</dbReference>
<accession>A0A8B6CPK7</accession>
<keyword evidence="8 11" id="KW-0408">Iron</keyword>
<feature type="region of interest" description="Disordered" evidence="12">
    <location>
        <begin position="284"/>
        <end position="353"/>
    </location>
</feature>
<evidence type="ECO:0000256" key="10">
    <source>
        <dbReference type="ARBA" id="ARBA00049431"/>
    </source>
</evidence>
<evidence type="ECO:0000256" key="5">
    <source>
        <dbReference type="ARBA" id="ARBA00022833"/>
    </source>
</evidence>
<comment type="cofactor">
    <cofactor evidence="11">
        <name>Zn(2+)</name>
        <dbReference type="ChEBI" id="CHEBI:29105"/>
    </cofactor>
    <text evidence="11">The zinc ions have a structural role.</text>
</comment>
<feature type="region of interest" description="Disordered" evidence="12">
    <location>
        <begin position="531"/>
        <end position="568"/>
    </location>
</feature>